<name>A0A4C1YGL9_EUMVA</name>
<reference evidence="1 2" key="1">
    <citation type="journal article" date="2019" name="Commun. Biol.">
        <title>The bagworm genome reveals a unique fibroin gene that provides high tensile strength.</title>
        <authorList>
            <person name="Kono N."/>
            <person name="Nakamura H."/>
            <person name="Ohtoshi R."/>
            <person name="Tomita M."/>
            <person name="Numata K."/>
            <person name="Arakawa K."/>
        </authorList>
    </citation>
    <scope>NUCLEOTIDE SEQUENCE [LARGE SCALE GENOMIC DNA]</scope>
</reference>
<protein>
    <recommendedName>
        <fullName evidence="3">Histone-lysine N-methyltransferase SETMAR</fullName>
    </recommendedName>
</protein>
<proteinExistence type="predicted"/>
<dbReference type="InterPro" id="IPR052709">
    <property type="entry name" value="Transposase-MT_Hybrid"/>
</dbReference>
<dbReference type="PANTHER" id="PTHR46060:SF1">
    <property type="entry name" value="MARINER MOS1 TRANSPOSASE-LIKE PROTEIN"/>
    <property type="match status" value="1"/>
</dbReference>
<organism evidence="1 2">
    <name type="scientific">Eumeta variegata</name>
    <name type="common">Bagworm moth</name>
    <name type="synonym">Eumeta japonica</name>
    <dbReference type="NCBI Taxonomy" id="151549"/>
    <lineage>
        <taxon>Eukaryota</taxon>
        <taxon>Metazoa</taxon>
        <taxon>Ecdysozoa</taxon>
        <taxon>Arthropoda</taxon>
        <taxon>Hexapoda</taxon>
        <taxon>Insecta</taxon>
        <taxon>Pterygota</taxon>
        <taxon>Neoptera</taxon>
        <taxon>Endopterygota</taxon>
        <taxon>Lepidoptera</taxon>
        <taxon>Glossata</taxon>
        <taxon>Ditrysia</taxon>
        <taxon>Tineoidea</taxon>
        <taxon>Psychidae</taxon>
        <taxon>Oiketicinae</taxon>
        <taxon>Eumeta</taxon>
    </lineage>
</organism>
<evidence type="ECO:0008006" key="3">
    <source>
        <dbReference type="Google" id="ProtNLM"/>
    </source>
</evidence>
<evidence type="ECO:0000313" key="2">
    <source>
        <dbReference type="Proteomes" id="UP000299102"/>
    </source>
</evidence>
<dbReference type="Proteomes" id="UP000299102">
    <property type="component" value="Unassembled WGS sequence"/>
</dbReference>
<dbReference type="GO" id="GO:0003676">
    <property type="term" value="F:nucleic acid binding"/>
    <property type="evidence" value="ECO:0007669"/>
    <property type="project" value="InterPro"/>
</dbReference>
<accession>A0A4C1YGL9</accession>
<comment type="caution">
    <text evidence="1">The sequence shown here is derived from an EMBL/GenBank/DDBJ whole genome shotgun (WGS) entry which is preliminary data.</text>
</comment>
<dbReference type="PANTHER" id="PTHR46060">
    <property type="entry name" value="MARINER MOS1 TRANSPOSASE-LIKE PROTEIN"/>
    <property type="match status" value="1"/>
</dbReference>
<dbReference type="EMBL" id="BGZK01001243">
    <property type="protein sequence ID" value="GBP75306.1"/>
    <property type="molecule type" value="Genomic_DNA"/>
</dbReference>
<evidence type="ECO:0000313" key="1">
    <source>
        <dbReference type="EMBL" id="GBP75306.1"/>
    </source>
</evidence>
<dbReference type="InterPro" id="IPR036397">
    <property type="entry name" value="RNaseH_sf"/>
</dbReference>
<dbReference type="OrthoDB" id="10017160at2759"/>
<sequence>MRQKLFIMSTHMMNLRSMRTTPKLNKSQRWVFQDEPNPTKVIRAKSTLKQMVAYFFGMNGHGVSVPLENRKTVNTECCYPSAETTRFLEGQKIGLTGYPLYSPDLIPSDFYLFPSVKNTLRGQRFWSREEATDAFKIHVLEIPQSEWKKC</sequence>
<gene>
    <name evidence="1" type="ORF">EVAR_19955_1</name>
</gene>
<keyword evidence="2" id="KW-1185">Reference proteome</keyword>
<dbReference type="Gene3D" id="3.30.420.10">
    <property type="entry name" value="Ribonuclease H-like superfamily/Ribonuclease H"/>
    <property type="match status" value="1"/>
</dbReference>
<dbReference type="AlphaFoldDB" id="A0A4C1YGL9"/>